<comment type="caution">
    <text evidence="2">The sequence shown here is derived from an EMBL/GenBank/DDBJ whole genome shotgun (WGS) entry which is preliminary data.</text>
</comment>
<dbReference type="Pfam" id="PF22733">
    <property type="entry name" value="NNH1"/>
    <property type="match status" value="1"/>
</dbReference>
<dbReference type="Proteomes" id="UP000694501">
    <property type="component" value="Unassembled WGS sequence"/>
</dbReference>
<gene>
    <name evidence="2" type="ORF">JGS22_004345</name>
</gene>
<dbReference type="EMBL" id="JAELVF020000001">
    <property type="protein sequence ID" value="MBU7596887.1"/>
    <property type="molecule type" value="Genomic_DNA"/>
</dbReference>
<name>A0A949N4E7_9ACTN</name>
<protein>
    <submittedName>
        <fullName evidence="2">NACHT domain-containing protein</fullName>
    </submittedName>
</protein>
<dbReference type="Pfam" id="PF05729">
    <property type="entry name" value="NACHT"/>
    <property type="match status" value="1"/>
</dbReference>
<dbReference type="PANTHER" id="PTHR46844">
    <property type="entry name" value="SLR5058 PROTEIN"/>
    <property type="match status" value="1"/>
</dbReference>
<evidence type="ECO:0000313" key="2">
    <source>
        <dbReference type="EMBL" id="MBU7596887.1"/>
    </source>
</evidence>
<dbReference type="AlphaFoldDB" id="A0A949N4E7"/>
<reference evidence="2" key="1">
    <citation type="submission" date="2021-06" db="EMBL/GenBank/DDBJ databases">
        <title>Sequencing of actinobacteria type strains.</title>
        <authorList>
            <person name="Nguyen G.-S."/>
            <person name="Wentzel A."/>
        </authorList>
    </citation>
    <scope>NUCLEOTIDE SEQUENCE</scope>
    <source>
        <strain evidence="2">P38-E01</strain>
    </source>
</reference>
<dbReference type="InterPro" id="IPR054547">
    <property type="entry name" value="NNH1"/>
</dbReference>
<feature type="domain" description="NACHT" evidence="1">
    <location>
        <begin position="357"/>
        <end position="687"/>
    </location>
</feature>
<sequence length="1144" mass="125672">MTEPVPIGGPLDGKQVYVLDSRLRLCPIGVAGELYVAGVGLARGYVGRSDLTADRFVANPFGAPGTVDTYVSAHLLSVLMDFGVVGTRLASSVVSPLVKRLFVQEGRGADLVRTPVRISGLVSFGGEKRVVGEREVHRIASELVRRAVSTGERPIGADQDLAVTDALCRTLLGLGELGMEDAQAVDLGHRAFALRLREAAPDAARDLSQDATYLYEALLETACLHILHFFTQRSSFVPRQQVEQSRRLRDVVDRLDQLAARMPSPSVADARFERRYAEFVDRKYNSLTIYGLDLRQSREWPLDSAYLSLRVEASAELRHELPDARQHQQDGRGDGLTLPHAVGGARQAADRALAGHERVMLRGLAGSGKTTLVQWLAVTTARQDADAGVPHLLGRVPFVLPLRTLTRGGAGLPLPSQFLAATGCPLAGSQPEGWVERVLSAGRGVLLIDGVDEQPAEERERTRRWLRDQLTAFPQNQWVVTTRATAVRDGWLAEDRFSELSLSPMSRAEVTAFVGRWHTAADADEDLAPALLETLRTKPDLAGLASNPLMCGLICALHRERRGYLPRGRKALYDAALSTLLYRRDVEREVMPGSSLELDDEAQTSLLQKLAYWLIRNGRSELDKSGAVRLIARALPAMPYVAQQADAQEVFDHLLLRSGLLREPAPGAVDFVHRTFQDYLGARAAVEEGDLGVLAQHAHLDQWADVLRMAVAHARPDERAALLRQLIERGDSEPIHRTRLHLLATACLEHAPKLDPEVRVEVEARTGALVPPRSYAEAKELAAAGPVILDLLPGPEGLQDDESSAVVHTACQRGGDAPLPLLLRFLERPTNVVAYQLAGHWDRFDTATYAHEILRPLLDRVPATLVTVRSAPELEQILRLPVTHLRLSGDFTSDQLAEAVAGNRLTEFELVNNNLIEDLDELRGCTSLTRLRVSGCLSLSDLADIGDLPLRSLHLNLLPKLRDFGPLQDMDRLNKLVFGSMSQCDDAAAVLPFGLPLTELGLSSWTVRLRGIERCPQLTRLHVAQRERPLQLADWNALHALPELRTLHLESVALPTTETELVPLATVTYPCVRGGGPTEWVRRLVQLFPAMQALQIHDATELDVTALAAAPELRTLFLSRVENLSGLEGLPSAVEVVRRPRPRV</sequence>
<evidence type="ECO:0000313" key="3">
    <source>
        <dbReference type="Proteomes" id="UP000694501"/>
    </source>
</evidence>
<organism evidence="2 3">
    <name type="scientific">Streptomyces tardus</name>
    <dbReference type="NCBI Taxonomy" id="2780544"/>
    <lineage>
        <taxon>Bacteria</taxon>
        <taxon>Bacillati</taxon>
        <taxon>Actinomycetota</taxon>
        <taxon>Actinomycetes</taxon>
        <taxon>Kitasatosporales</taxon>
        <taxon>Streptomycetaceae</taxon>
        <taxon>Streptomyces</taxon>
    </lineage>
</organism>
<keyword evidence="3" id="KW-1185">Reference proteome</keyword>
<dbReference type="InterPro" id="IPR007111">
    <property type="entry name" value="NACHT_NTPase"/>
</dbReference>
<proteinExistence type="predicted"/>
<evidence type="ECO:0000259" key="1">
    <source>
        <dbReference type="PROSITE" id="PS50837"/>
    </source>
</evidence>
<dbReference type="PROSITE" id="PS50837">
    <property type="entry name" value="NACHT"/>
    <property type="match status" value="1"/>
</dbReference>
<accession>A0A949N4E7</accession>
<dbReference type="PANTHER" id="PTHR46844:SF1">
    <property type="entry name" value="SLR5058 PROTEIN"/>
    <property type="match status" value="1"/>
</dbReference>